<dbReference type="AlphaFoldDB" id="A0A329MCU3"/>
<evidence type="ECO:0000259" key="6">
    <source>
        <dbReference type="Pfam" id="PF08281"/>
    </source>
</evidence>
<feature type="domain" description="RNA polymerase sigma factor 70 region 4 type 2" evidence="6">
    <location>
        <begin position="133"/>
        <end position="183"/>
    </location>
</feature>
<dbReference type="NCBIfam" id="TIGR02937">
    <property type="entry name" value="sigma70-ECF"/>
    <property type="match status" value="1"/>
</dbReference>
<evidence type="ECO:0000259" key="5">
    <source>
        <dbReference type="Pfam" id="PF04542"/>
    </source>
</evidence>
<evidence type="ECO:0000256" key="1">
    <source>
        <dbReference type="ARBA" id="ARBA00010641"/>
    </source>
</evidence>
<keyword evidence="3" id="KW-0731">Sigma factor</keyword>
<comment type="caution">
    <text evidence="7">The sequence shown here is derived from an EMBL/GenBank/DDBJ whole genome shotgun (WGS) entry which is preliminary data.</text>
</comment>
<comment type="similarity">
    <text evidence="1">Belongs to the sigma-70 factor family. ECF subfamily.</text>
</comment>
<evidence type="ECO:0000256" key="4">
    <source>
        <dbReference type="ARBA" id="ARBA00023163"/>
    </source>
</evidence>
<evidence type="ECO:0000256" key="3">
    <source>
        <dbReference type="ARBA" id="ARBA00023082"/>
    </source>
</evidence>
<sequence>MDKRVFCARKRGGGEHLEAEERALIKQAQQGDQKALAALLHKHYSFLVHVLIKITLQPHLAEDLAQDTMLKCMEKIKLYNGQSKFSTWLVTIATRLYIDSLRKKKREQALLAEEQSLRKLKWQMQGRGDDWPEVLDALSALPNDIRMPIILKHYYGYTYDEIGGMLDVPPGTVKSRIHNGIQTLRKELVTHEAELSEIR</sequence>
<dbReference type="GO" id="GO:0003677">
    <property type="term" value="F:DNA binding"/>
    <property type="evidence" value="ECO:0007669"/>
    <property type="project" value="InterPro"/>
</dbReference>
<dbReference type="PANTHER" id="PTHR43133:SF60">
    <property type="entry name" value="RNA POLYMERASE SIGMA FACTOR SIGV"/>
    <property type="match status" value="1"/>
</dbReference>
<dbReference type="Gene3D" id="1.10.1740.10">
    <property type="match status" value="1"/>
</dbReference>
<dbReference type="SUPFAM" id="SSF88946">
    <property type="entry name" value="Sigma2 domain of RNA polymerase sigma factors"/>
    <property type="match status" value="1"/>
</dbReference>
<dbReference type="InterPro" id="IPR013324">
    <property type="entry name" value="RNA_pol_sigma_r3/r4-like"/>
</dbReference>
<dbReference type="InterPro" id="IPR013249">
    <property type="entry name" value="RNA_pol_sigma70_r4_t2"/>
</dbReference>
<name>A0A329MCU3_9BACL</name>
<proteinExistence type="inferred from homology"/>
<dbReference type="PANTHER" id="PTHR43133">
    <property type="entry name" value="RNA POLYMERASE ECF-TYPE SIGMA FACTO"/>
    <property type="match status" value="1"/>
</dbReference>
<dbReference type="EMBL" id="QMFB01000018">
    <property type="protein sequence ID" value="RAV17680.1"/>
    <property type="molecule type" value="Genomic_DNA"/>
</dbReference>
<accession>A0A329MCU3</accession>
<keyword evidence="2" id="KW-0805">Transcription regulation</keyword>
<dbReference type="InterPro" id="IPR039425">
    <property type="entry name" value="RNA_pol_sigma-70-like"/>
</dbReference>
<evidence type="ECO:0000313" key="7">
    <source>
        <dbReference type="EMBL" id="RAV17680.1"/>
    </source>
</evidence>
<dbReference type="Gene3D" id="1.10.10.10">
    <property type="entry name" value="Winged helix-like DNA-binding domain superfamily/Winged helix DNA-binding domain"/>
    <property type="match status" value="1"/>
</dbReference>
<dbReference type="Pfam" id="PF08281">
    <property type="entry name" value="Sigma70_r4_2"/>
    <property type="match status" value="1"/>
</dbReference>
<protein>
    <submittedName>
        <fullName evidence="7">RNA polymerase sigma factor SigY</fullName>
    </submittedName>
</protein>
<reference evidence="7 8" key="1">
    <citation type="journal article" date="2009" name="Int. J. Syst. Evol. Microbiol.">
        <title>Paenibacillus contaminans sp. nov., isolated from a contaminated laboratory plate.</title>
        <authorList>
            <person name="Chou J.H."/>
            <person name="Lee J.H."/>
            <person name="Lin M.C."/>
            <person name="Chang P.S."/>
            <person name="Arun A.B."/>
            <person name="Young C.C."/>
            <person name="Chen W.M."/>
        </authorList>
    </citation>
    <scope>NUCLEOTIDE SEQUENCE [LARGE SCALE GENOMIC DNA]</scope>
    <source>
        <strain evidence="7 8">CKOBP-6</strain>
    </source>
</reference>
<dbReference type="Proteomes" id="UP000250369">
    <property type="component" value="Unassembled WGS sequence"/>
</dbReference>
<dbReference type="InterPro" id="IPR014284">
    <property type="entry name" value="RNA_pol_sigma-70_dom"/>
</dbReference>
<feature type="domain" description="RNA polymerase sigma-70 region 2" evidence="5">
    <location>
        <begin position="40"/>
        <end position="106"/>
    </location>
</feature>
<dbReference type="GO" id="GO:0016987">
    <property type="term" value="F:sigma factor activity"/>
    <property type="evidence" value="ECO:0007669"/>
    <property type="project" value="UniProtKB-KW"/>
</dbReference>
<dbReference type="Pfam" id="PF04542">
    <property type="entry name" value="Sigma70_r2"/>
    <property type="match status" value="1"/>
</dbReference>
<dbReference type="OrthoDB" id="3472490at2"/>
<dbReference type="InterPro" id="IPR013325">
    <property type="entry name" value="RNA_pol_sigma_r2"/>
</dbReference>
<keyword evidence="8" id="KW-1185">Reference proteome</keyword>
<dbReference type="GO" id="GO:0006352">
    <property type="term" value="P:DNA-templated transcription initiation"/>
    <property type="evidence" value="ECO:0007669"/>
    <property type="project" value="InterPro"/>
</dbReference>
<dbReference type="NCBIfam" id="NF007216">
    <property type="entry name" value="PRK09638.1"/>
    <property type="match status" value="1"/>
</dbReference>
<gene>
    <name evidence="7" type="ORF">DQG23_26485</name>
</gene>
<dbReference type="InterPro" id="IPR007627">
    <property type="entry name" value="RNA_pol_sigma70_r2"/>
</dbReference>
<organism evidence="7 8">
    <name type="scientific">Paenibacillus contaminans</name>
    <dbReference type="NCBI Taxonomy" id="450362"/>
    <lineage>
        <taxon>Bacteria</taxon>
        <taxon>Bacillati</taxon>
        <taxon>Bacillota</taxon>
        <taxon>Bacilli</taxon>
        <taxon>Bacillales</taxon>
        <taxon>Paenibacillaceae</taxon>
        <taxon>Paenibacillus</taxon>
    </lineage>
</organism>
<evidence type="ECO:0000313" key="8">
    <source>
        <dbReference type="Proteomes" id="UP000250369"/>
    </source>
</evidence>
<dbReference type="CDD" id="cd06171">
    <property type="entry name" value="Sigma70_r4"/>
    <property type="match status" value="1"/>
</dbReference>
<dbReference type="InterPro" id="IPR036388">
    <property type="entry name" value="WH-like_DNA-bd_sf"/>
</dbReference>
<dbReference type="SUPFAM" id="SSF88659">
    <property type="entry name" value="Sigma3 and sigma4 domains of RNA polymerase sigma factors"/>
    <property type="match status" value="1"/>
</dbReference>
<evidence type="ECO:0000256" key="2">
    <source>
        <dbReference type="ARBA" id="ARBA00023015"/>
    </source>
</evidence>
<keyword evidence="4" id="KW-0804">Transcription</keyword>